<feature type="domain" description="HTH lysR-type" evidence="1">
    <location>
        <begin position="64"/>
        <end position="125"/>
    </location>
</feature>
<evidence type="ECO:0000313" key="3">
    <source>
        <dbReference type="Proteomes" id="UP000031843"/>
    </source>
</evidence>
<sequence length="156" mass="16476">MVLSASALALLHGARIPLGMPPGYHAAMVKLARSRTSVSPDTPQALFRMRVMLGDTIAIGPGKIALLEAIRECGSISAAAKHLDMSYKRAWDLLNEINRSLARPAVDSEHGGAQGGGTVLTPVGEEAIRLYRAAELRAAKACEAEINGLIKLLAKP</sequence>
<name>A0A0C4YMX3_9BURK</name>
<gene>
    <name evidence="2" type="ORF">RR42_s0320</name>
</gene>
<dbReference type="GO" id="GO:0003700">
    <property type="term" value="F:DNA-binding transcription factor activity"/>
    <property type="evidence" value="ECO:0007669"/>
    <property type="project" value="InterPro"/>
</dbReference>
<dbReference type="STRING" id="68895.RR42_s0320"/>
<organism evidence="2 3">
    <name type="scientific">Cupriavidus basilensis</name>
    <dbReference type="NCBI Taxonomy" id="68895"/>
    <lineage>
        <taxon>Bacteria</taxon>
        <taxon>Pseudomonadati</taxon>
        <taxon>Pseudomonadota</taxon>
        <taxon>Betaproteobacteria</taxon>
        <taxon>Burkholderiales</taxon>
        <taxon>Burkholderiaceae</taxon>
        <taxon>Cupriavidus</taxon>
    </lineage>
</organism>
<evidence type="ECO:0000313" key="2">
    <source>
        <dbReference type="EMBL" id="AJG21916.1"/>
    </source>
</evidence>
<dbReference type="PANTHER" id="PTHR30432:SF1">
    <property type="entry name" value="DNA-BINDING TRANSCRIPTIONAL DUAL REGULATOR MODE"/>
    <property type="match status" value="1"/>
</dbReference>
<keyword evidence="2" id="KW-0238">DNA-binding</keyword>
<keyword evidence="3" id="KW-1185">Reference proteome</keyword>
<dbReference type="Gene3D" id="1.10.10.10">
    <property type="entry name" value="Winged helix-like DNA-binding domain superfamily/Winged helix DNA-binding domain"/>
    <property type="match status" value="1"/>
</dbReference>
<proteinExistence type="predicted"/>
<dbReference type="InterPro" id="IPR051815">
    <property type="entry name" value="Molybdate_resp_trans_reg"/>
</dbReference>
<dbReference type="Proteomes" id="UP000031843">
    <property type="component" value="Chromosome secondary"/>
</dbReference>
<dbReference type="PANTHER" id="PTHR30432">
    <property type="entry name" value="TRANSCRIPTIONAL REGULATOR MODE"/>
    <property type="match status" value="1"/>
</dbReference>
<dbReference type="InterPro" id="IPR036390">
    <property type="entry name" value="WH_DNA-bd_sf"/>
</dbReference>
<dbReference type="EMBL" id="CP010537">
    <property type="protein sequence ID" value="AJG21916.1"/>
    <property type="molecule type" value="Genomic_DNA"/>
</dbReference>
<reference evidence="2 3" key="1">
    <citation type="journal article" date="2015" name="Genome Announc.">
        <title>Complete Genome Sequence of Cupriavidus basilensis 4G11, Isolated from the Oak Ridge Field Research Center Site.</title>
        <authorList>
            <person name="Ray J."/>
            <person name="Waters R.J."/>
            <person name="Skerker J.M."/>
            <person name="Kuehl J.V."/>
            <person name="Price M.N."/>
            <person name="Huang J."/>
            <person name="Chakraborty R."/>
            <person name="Arkin A.P."/>
            <person name="Deutschbauer A."/>
        </authorList>
    </citation>
    <scope>NUCLEOTIDE SEQUENCE [LARGE SCALE GENOMIC DNA]</scope>
    <source>
        <strain evidence="2">4G11</strain>
    </source>
</reference>
<accession>A0A0C4YMX3</accession>
<dbReference type="KEGG" id="cbw:RR42_s0320"/>
<dbReference type="Pfam" id="PF00126">
    <property type="entry name" value="HTH_1"/>
    <property type="match status" value="1"/>
</dbReference>
<dbReference type="SUPFAM" id="SSF46785">
    <property type="entry name" value="Winged helix' DNA-binding domain"/>
    <property type="match status" value="1"/>
</dbReference>
<dbReference type="InterPro" id="IPR000847">
    <property type="entry name" value="LysR_HTH_N"/>
</dbReference>
<protein>
    <submittedName>
        <fullName evidence="2">DNA-binding domain of ModE</fullName>
    </submittedName>
</protein>
<dbReference type="InterPro" id="IPR036388">
    <property type="entry name" value="WH-like_DNA-bd_sf"/>
</dbReference>
<dbReference type="GO" id="GO:0003677">
    <property type="term" value="F:DNA binding"/>
    <property type="evidence" value="ECO:0007669"/>
    <property type="project" value="UniProtKB-KW"/>
</dbReference>
<dbReference type="AlphaFoldDB" id="A0A0C4YMX3"/>
<evidence type="ECO:0000259" key="1">
    <source>
        <dbReference type="Pfam" id="PF00126"/>
    </source>
</evidence>